<dbReference type="SFLD" id="SFLDF00007">
    <property type="entry name" value="methylaspartate_ammonia-lyase"/>
    <property type="match status" value="1"/>
</dbReference>
<accession>M5EYC4</accession>
<dbReference type="AlphaFoldDB" id="M5EYC4"/>
<evidence type="ECO:0000313" key="17">
    <source>
        <dbReference type="Proteomes" id="UP000012062"/>
    </source>
</evidence>
<evidence type="ECO:0000256" key="11">
    <source>
        <dbReference type="PIRSR" id="PIRSR017107-2"/>
    </source>
</evidence>
<dbReference type="STRING" id="1297569.MESS2_880017"/>
<feature type="binding site" evidence="13">
    <location>
        <position position="320"/>
    </location>
    <ligand>
        <name>Mg(2+)</name>
        <dbReference type="ChEBI" id="CHEBI:18420"/>
    </ligand>
</feature>
<dbReference type="EMBL" id="CAUM01000159">
    <property type="protein sequence ID" value="CCV09187.1"/>
    <property type="molecule type" value="Genomic_DNA"/>
</dbReference>
<dbReference type="PIRSF" id="PIRSF017107">
    <property type="entry name" value="MAL"/>
    <property type="match status" value="1"/>
</dbReference>
<dbReference type="Gene3D" id="3.20.20.120">
    <property type="entry name" value="Enolase-like C-terminal domain"/>
    <property type="match status" value="1"/>
</dbReference>
<proteinExistence type="inferred from homology"/>
<keyword evidence="9 16" id="KW-0456">Lyase</keyword>
<comment type="pathway">
    <text evidence="3">Amino-acid degradation; L-glutamate degradation via mesaconate pathway; acetate and pyruvate from L-glutamate: step 2/4.</text>
</comment>
<dbReference type="EC" id="4.3.1.2" evidence="6"/>
<dbReference type="SFLD" id="SFLDG00151">
    <property type="entry name" value="methylaspartate_ammonia-lyase"/>
    <property type="match status" value="1"/>
</dbReference>
<organism evidence="16 17">
    <name type="scientific">Mesorhizobium metallidurans STM 2683</name>
    <dbReference type="NCBI Taxonomy" id="1297569"/>
    <lineage>
        <taxon>Bacteria</taxon>
        <taxon>Pseudomonadati</taxon>
        <taxon>Pseudomonadota</taxon>
        <taxon>Alphaproteobacteria</taxon>
        <taxon>Hyphomicrobiales</taxon>
        <taxon>Phyllobacteriaceae</taxon>
        <taxon>Mesorhizobium</taxon>
    </lineage>
</organism>
<evidence type="ECO:0000256" key="13">
    <source>
        <dbReference type="PIRSR" id="PIRSR017107-4"/>
    </source>
</evidence>
<dbReference type="Proteomes" id="UP000012062">
    <property type="component" value="Unassembled WGS sequence"/>
</dbReference>
<evidence type="ECO:0000256" key="8">
    <source>
        <dbReference type="ARBA" id="ARBA00022842"/>
    </source>
</evidence>
<dbReference type="InterPro" id="IPR029017">
    <property type="entry name" value="Enolase-like_N"/>
</dbReference>
<protein>
    <recommendedName>
        <fullName evidence="6">methylaspartate ammonia-lyase</fullName>
        <ecNumber evidence="6">4.3.1.2</ecNumber>
    </recommendedName>
</protein>
<dbReference type="PANTHER" id="PTHR48073:SF2">
    <property type="entry name" value="O-SUCCINYLBENZOATE SYNTHASE"/>
    <property type="match status" value="1"/>
</dbReference>
<dbReference type="SUPFAM" id="SSF54826">
    <property type="entry name" value="Enolase N-terminal domain-like"/>
    <property type="match status" value="1"/>
</dbReference>
<evidence type="ECO:0000256" key="7">
    <source>
        <dbReference type="ARBA" id="ARBA00022723"/>
    </source>
</evidence>
<gene>
    <name evidence="16" type="ORF">MESS2_880017</name>
</gene>
<sequence>MWIELHPPVKQSGKMKVQIKDILLAPGSGAFFYDDQAAIRAGATQDGFMYPGEPITPGFTSIRAPASSLSVGLALTDDTVVWGDMVGVQYSGAGGRDSLFETAQISDLTSRVVVPRLLDVDASCYLDACAKVFQPFEHKRLPLAIEYGVSQALLRAAAHLHRRTMAEVVCSEFDLPLPTRRVPIYCQSGDAREINVDKMILKAVDVLPHGLINSRQKFGADGQTFVEFVKWVAARTRQIGRPGYHPVLHFDVYGWIGLEMGLEPQSMADFICTVADIVPDFTLNIESPGDFGSTQAQIENYAKIVSILDNRGSNARIVVDERCNTLEDIRLFAEAKAAHLVQIKTPDVGSLVDTARAVLLCKENEVGAYVGGSCTETDLSAQASVQVSVATQADMMLAKPGMGVDEAFSIVGNEQNRLFAVLNRRRARAENVWMRSTVSHAE</sequence>
<comment type="caution">
    <text evidence="16">The sequence shown here is derived from an EMBL/GenBank/DDBJ whole genome shotgun (WGS) entry which is preliminary data.</text>
</comment>
<dbReference type="Pfam" id="PF05034">
    <property type="entry name" value="MAAL_N"/>
    <property type="match status" value="1"/>
</dbReference>
<keyword evidence="17" id="KW-1185">Reference proteome</keyword>
<evidence type="ECO:0000259" key="15">
    <source>
        <dbReference type="Pfam" id="PF07476"/>
    </source>
</evidence>
<dbReference type="GO" id="GO:0046872">
    <property type="term" value="F:metal ion binding"/>
    <property type="evidence" value="ECO:0007669"/>
    <property type="project" value="UniProtKB-KW"/>
</dbReference>
<evidence type="ECO:0000256" key="1">
    <source>
        <dbReference type="ARBA" id="ARBA00000789"/>
    </source>
</evidence>
<feature type="domain" description="Methylaspartate ammonia-lyase N-terminal" evidence="14">
    <location>
        <begin position="18"/>
        <end position="173"/>
    </location>
</feature>
<comment type="cofactor">
    <cofactor evidence="2 13">
        <name>Mg(2+)</name>
        <dbReference type="ChEBI" id="CHEBI:18420"/>
    </cofactor>
</comment>
<evidence type="ECO:0000256" key="6">
    <source>
        <dbReference type="ARBA" id="ARBA00012993"/>
    </source>
</evidence>
<dbReference type="SFLD" id="SFLDS00001">
    <property type="entry name" value="Enolase"/>
    <property type="match status" value="1"/>
</dbReference>
<feature type="binding site" evidence="11">
    <location>
        <position position="187"/>
    </location>
    <ligand>
        <name>(2S,3S)-3-methyl-L-aspartate</name>
        <dbReference type="ChEBI" id="CHEBI:58724"/>
    </ligand>
</feature>
<evidence type="ECO:0000256" key="4">
    <source>
        <dbReference type="ARBA" id="ARBA00009954"/>
    </source>
</evidence>
<evidence type="ECO:0000256" key="9">
    <source>
        <dbReference type="ARBA" id="ARBA00023239"/>
    </source>
</evidence>
<evidence type="ECO:0000256" key="3">
    <source>
        <dbReference type="ARBA" id="ARBA00004675"/>
    </source>
</evidence>
<feature type="site" description="Transition state stabilizer" evidence="12">
    <location>
        <position position="209"/>
    </location>
</feature>
<keyword evidence="8 13" id="KW-0460">Magnesium</keyword>
<feature type="active site" description="Proton acceptor" evidence="10">
    <location>
        <position position="344"/>
    </location>
</feature>
<dbReference type="InterPro" id="IPR006395">
    <property type="entry name" value="Me_Asp_am_lyase"/>
</dbReference>
<evidence type="ECO:0000256" key="12">
    <source>
        <dbReference type="PIRSR" id="PIRSR017107-3"/>
    </source>
</evidence>
<evidence type="ECO:0000256" key="5">
    <source>
        <dbReference type="ARBA" id="ARBA00011738"/>
    </source>
</evidence>
<dbReference type="GO" id="GO:0019553">
    <property type="term" value="P:L-glutamate catabolic process via L-citramalate"/>
    <property type="evidence" value="ECO:0007669"/>
    <property type="project" value="UniProtKB-UniPathway"/>
</dbReference>
<dbReference type="UniPathway" id="UPA00561">
    <property type="reaction ID" value="UER00618"/>
</dbReference>
<dbReference type="NCBIfam" id="TIGR01502">
    <property type="entry name" value="B_methylAsp_ase"/>
    <property type="match status" value="1"/>
</dbReference>
<feature type="binding site" evidence="11">
    <location>
        <position position="342"/>
    </location>
    <ligand>
        <name>(2S,3S)-3-methyl-L-aspartate</name>
        <dbReference type="ChEBI" id="CHEBI:58724"/>
    </ligand>
</feature>
<comment type="catalytic activity">
    <reaction evidence="1">
        <text>(2S,3S)-3-methyl-L-aspartate = mesaconate + NH4(+)</text>
        <dbReference type="Rhea" id="RHEA:12829"/>
        <dbReference type="ChEBI" id="CHEBI:28938"/>
        <dbReference type="ChEBI" id="CHEBI:36986"/>
        <dbReference type="ChEBI" id="CHEBI:58724"/>
        <dbReference type="EC" id="4.3.1.2"/>
    </reaction>
</comment>
<dbReference type="Gene3D" id="3.30.390.10">
    <property type="entry name" value="Enolase-like, N-terminal domain"/>
    <property type="match status" value="1"/>
</dbReference>
<dbReference type="eggNOG" id="COG3799">
    <property type="taxonomic scope" value="Bacteria"/>
</dbReference>
<dbReference type="InterPro" id="IPR022662">
    <property type="entry name" value="MeAsp_NH4-lyase_C"/>
</dbReference>
<reference evidence="16 17" key="1">
    <citation type="submission" date="2013-02" db="EMBL/GenBank/DDBJ databases">
        <authorList>
            <person name="Genoscope - CEA"/>
        </authorList>
    </citation>
    <scope>NUCLEOTIDE SEQUENCE [LARGE SCALE GENOMIC DNA]</scope>
    <source>
        <strain evidence="16 17">STM 2683</strain>
    </source>
</reference>
<dbReference type="SUPFAM" id="SSF51604">
    <property type="entry name" value="Enolase C-terminal domain-like"/>
    <property type="match status" value="1"/>
</dbReference>
<evidence type="ECO:0000313" key="16">
    <source>
        <dbReference type="EMBL" id="CCV09187.1"/>
    </source>
</evidence>
<name>M5EYC4_9HYPH</name>
<dbReference type="Pfam" id="PF07476">
    <property type="entry name" value="MAAL_C"/>
    <property type="match status" value="1"/>
</dbReference>
<feature type="domain" description="Methylaspartate ammonia-lyase C-terminal" evidence="15">
    <location>
        <begin position="179"/>
        <end position="423"/>
    </location>
</feature>
<comment type="subunit">
    <text evidence="5">Homodimer.</text>
</comment>
<comment type="similarity">
    <text evidence="4">Belongs to the methylaspartate ammonia-lyase family.</text>
</comment>
<keyword evidence="7 13" id="KW-0479">Metal-binding</keyword>
<dbReference type="CDD" id="cd03314">
    <property type="entry name" value="MAL"/>
    <property type="match status" value="1"/>
</dbReference>
<evidence type="ECO:0000259" key="14">
    <source>
        <dbReference type="Pfam" id="PF05034"/>
    </source>
</evidence>
<dbReference type="PANTHER" id="PTHR48073">
    <property type="entry name" value="O-SUCCINYLBENZOATE SYNTHASE-RELATED"/>
    <property type="match status" value="1"/>
</dbReference>
<evidence type="ECO:0000256" key="2">
    <source>
        <dbReference type="ARBA" id="ARBA00001946"/>
    </source>
</evidence>
<dbReference type="GO" id="GO:0050096">
    <property type="term" value="F:methylaspartate ammonia-lyase activity"/>
    <property type="evidence" value="ECO:0007669"/>
    <property type="project" value="UniProtKB-EC"/>
</dbReference>
<evidence type="ECO:0000256" key="10">
    <source>
        <dbReference type="PIRSR" id="PIRSR017107-1"/>
    </source>
</evidence>
<dbReference type="InterPro" id="IPR022665">
    <property type="entry name" value="MeAsp_NH4-lyase_N"/>
</dbReference>
<feature type="binding site" evidence="13">
    <location>
        <position position="286"/>
    </location>
    <ligand>
        <name>Mg(2+)</name>
        <dbReference type="ChEBI" id="CHEBI:18420"/>
    </ligand>
</feature>
<feature type="binding site" evidence="13">
    <location>
        <position position="251"/>
    </location>
    <ligand>
        <name>Mg(2+)</name>
        <dbReference type="ChEBI" id="CHEBI:18420"/>
    </ligand>
</feature>
<dbReference type="InterPro" id="IPR036849">
    <property type="entry name" value="Enolase-like_C_sf"/>
</dbReference>